<sequence>MKFATSYFYQIRHFSPNMIPISTAMYPPKWYGNGFWRDSRNVINGLSCKELAPGPLCEGLCHGDCVPMDSDNCSFLDYYAQQLNTVEFSLIYDRAIKVAKFAGISIDDAIIVFMVYEAPNNPCSERCAIQNWVRSNGYECNELTFK</sequence>
<evidence type="ECO:0000313" key="1">
    <source>
        <dbReference type="EMBL" id="DAF58858.1"/>
    </source>
</evidence>
<organism evidence="1">
    <name type="scientific">Siphoviridae sp. ctxMM9</name>
    <dbReference type="NCBI Taxonomy" id="2827973"/>
    <lineage>
        <taxon>Viruses</taxon>
        <taxon>Duplodnaviria</taxon>
        <taxon>Heunggongvirae</taxon>
        <taxon>Uroviricota</taxon>
        <taxon>Caudoviricetes</taxon>
    </lineage>
</organism>
<dbReference type="EMBL" id="BK032759">
    <property type="protein sequence ID" value="DAF58858.1"/>
    <property type="molecule type" value="Genomic_DNA"/>
</dbReference>
<proteinExistence type="predicted"/>
<reference evidence="1" key="1">
    <citation type="journal article" date="2021" name="Proc. Natl. Acad. Sci. U.S.A.">
        <title>A Catalog of Tens of Thousands of Viruses from Human Metagenomes Reveals Hidden Associations with Chronic Diseases.</title>
        <authorList>
            <person name="Tisza M.J."/>
            <person name="Buck C.B."/>
        </authorList>
    </citation>
    <scope>NUCLEOTIDE SEQUENCE</scope>
    <source>
        <strain evidence="1">CtxMM9</strain>
    </source>
</reference>
<accession>A0A8S5T7X6</accession>
<protein>
    <submittedName>
        <fullName evidence="1">Uncharacterized protein</fullName>
    </submittedName>
</protein>
<name>A0A8S5T7X6_9CAUD</name>